<sequence>MVLKIKEIMRAETPTTLELRQGWGKLTRHTPEIGVDIIYPDPFSLTAEGDHGCPAVIQYNPEDIPLEVEFEVPQNLPAKSKYRLVGTQWAGQAKERDGFEMVSAPFELPKGTKEMMAKGFKASSEIKAPDSPFRIQGKIMWHLVGEDSKPLGDKIPDFGSVVSHEFYFVLGPSHNLPHITNEWFRELNELVFPDFQKIAGKKWAEVEGLILQNAVQKLYHLGSHDNLRYDSRRHEGGSPHHLKDKIMYLSTFFQKEKKLVNCFDLAAVLKLLLLSLGTRKKNGGAYENVIPGLAMTIDQPWGFIPPGPLFGWLRTEAHFCNNPFWWDEDPKKCLKPQVGTFDTARTHFGKHCYVKFKNHLGRECAVDACHALADSKTPGKIFLAIGQQDIAQFRDANMDVGPIRDSLPGGPPNVSGNYAALLSPS</sequence>
<accession>A0AAE0NA81</accession>
<evidence type="ECO:0000313" key="1">
    <source>
        <dbReference type="EMBL" id="KAK3375793.1"/>
    </source>
</evidence>
<dbReference type="AlphaFoldDB" id="A0AAE0NA81"/>
<reference evidence="1" key="2">
    <citation type="submission" date="2023-06" db="EMBL/GenBank/DDBJ databases">
        <authorList>
            <consortium name="Lawrence Berkeley National Laboratory"/>
            <person name="Haridas S."/>
            <person name="Hensen N."/>
            <person name="Bonometti L."/>
            <person name="Westerberg I."/>
            <person name="Brannstrom I.O."/>
            <person name="Guillou S."/>
            <person name="Cros-Aarteil S."/>
            <person name="Calhoun S."/>
            <person name="Kuo A."/>
            <person name="Mondo S."/>
            <person name="Pangilinan J."/>
            <person name="Riley R."/>
            <person name="Labutti K."/>
            <person name="Andreopoulos B."/>
            <person name="Lipzen A."/>
            <person name="Chen C."/>
            <person name="Yanf M."/>
            <person name="Daum C."/>
            <person name="Ng V."/>
            <person name="Clum A."/>
            <person name="Steindorff A."/>
            <person name="Ohm R."/>
            <person name="Martin F."/>
            <person name="Silar P."/>
            <person name="Natvig D."/>
            <person name="Lalanne C."/>
            <person name="Gautier V."/>
            <person name="Ament-Velasquez S.L."/>
            <person name="Kruys A."/>
            <person name="Hutchinson M.I."/>
            <person name="Powell A.J."/>
            <person name="Barry K."/>
            <person name="Miller A.N."/>
            <person name="Grigoriev I.V."/>
            <person name="Debuchy R."/>
            <person name="Gladieux P."/>
            <person name="Thoren M.H."/>
            <person name="Johannesson H."/>
        </authorList>
    </citation>
    <scope>NUCLEOTIDE SEQUENCE</scope>
    <source>
        <strain evidence="1">CBS 958.72</strain>
    </source>
</reference>
<dbReference type="Proteomes" id="UP001287356">
    <property type="component" value="Unassembled WGS sequence"/>
</dbReference>
<evidence type="ECO:0000313" key="2">
    <source>
        <dbReference type="Proteomes" id="UP001287356"/>
    </source>
</evidence>
<keyword evidence="2" id="KW-1185">Reference proteome</keyword>
<name>A0AAE0NA81_9PEZI</name>
<reference evidence="1" key="1">
    <citation type="journal article" date="2023" name="Mol. Phylogenet. Evol.">
        <title>Genome-scale phylogeny and comparative genomics of the fungal order Sordariales.</title>
        <authorList>
            <person name="Hensen N."/>
            <person name="Bonometti L."/>
            <person name="Westerberg I."/>
            <person name="Brannstrom I.O."/>
            <person name="Guillou S."/>
            <person name="Cros-Aarteil S."/>
            <person name="Calhoun S."/>
            <person name="Haridas S."/>
            <person name="Kuo A."/>
            <person name="Mondo S."/>
            <person name="Pangilinan J."/>
            <person name="Riley R."/>
            <person name="LaButti K."/>
            <person name="Andreopoulos B."/>
            <person name="Lipzen A."/>
            <person name="Chen C."/>
            <person name="Yan M."/>
            <person name="Daum C."/>
            <person name="Ng V."/>
            <person name="Clum A."/>
            <person name="Steindorff A."/>
            <person name="Ohm R.A."/>
            <person name="Martin F."/>
            <person name="Silar P."/>
            <person name="Natvig D.O."/>
            <person name="Lalanne C."/>
            <person name="Gautier V."/>
            <person name="Ament-Velasquez S.L."/>
            <person name="Kruys A."/>
            <person name="Hutchinson M.I."/>
            <person name="Powell A.J."/>
            <person name="Barry K."/>
            <person name="Miller A.N."/>
            <person name="Grigoriev I.V."/>
            <person name="Debuchy R."/>
            <person name="Gladieux P."/>
            <person name="Hiltunen Thoren M."/>
            <person name="Johannesson H."/>
        </authorList>
    </citation>
    <scope>NUCLEOTIDE SEQUENCE</scope>
    <source>
        <strain evidence="1">CBS 958.72</strain>
    </source>
</reference>
<proteinExistence type="predicted"/>
<organism evidence="1 2">
    <name type="scientific">Lasiosphaeria ovina</name>
    <dbReference type="NCBI Taxonomy" id="92902"/>
    <lineage>
        <taxon>Eukaryota</taxon>
        <taxon>Fungi</taxon>
        <taxon>Dikarya</taxon>
        <taxon>Ascomycota</taxon>
        <taxon>Pezizomycotina</taxon>
        <taxon>Sordariomycetes</taxon>
        <taxon>Sordariomycetidae</taxon>
        <taxon>Sordariales</taxon>
        <taxon>Lasiosphaeriaceae</taxon>
        <taxon>Lasiosphaeria</taxon>
    </lineage>
</organism>
<comment type="caution">
    <text evidence="1">The sequence shown here is derived from an EMBL/GenBank/DDBJ whole genome shotgun (WGS) entry which is preliminary data.</text>
</comment>
<gene>
    <name evidence="1" type="ORF">B0T24DRAFT_591493</name>
</gene>
<dbReference type="EMBL" id="JAULSN010000003">
    <property type="protein sequence ID" value="KAK3375793.1"/>
    <property type="molecule type" value="Genomic_DNA"/>
</dbReference>
<protein>
    <submittedName>
        <fullName evidence="1">Uncharacterized protein</fullName>
    </submittedName>
</protein>